<reference evidence="2" key="1">
    <citation type="journal article" date="2019" name="Int. J. Syst. Evol. Microbiol.">
        <title>The Global Catalogue of Microorganisms (GCM) 10K type strain sequencing project: providing services to taxonomists for standard genome sequencing and annotation.</title>
        <authorList>
            <consortium name="The Broad Institute Genomics Platform"/>
            <consortium name="The Broad Institute Genome Sequencing Center for Infectious Disease"/>
            <person name="Wu L."/>
            <person name="Ma J."/>
        </authorList>
    </citation>
    <scope>NUCLEOTIDE SEQUENCE [LARGE SCALE GENOMIC DNA]</scope>
    <source>
        <strain evidence="2">KCTC 52344</strain>
    </source>
</reference>
<organism evidence="1 2">
    <name type="scientific">Emticicia soli</name>
    <dbReference type="NCBI Taxonomy" id="2027878"/>
    <lineage>
        <taxon>Bacteria</taxon>
        <taxon>Pseudomonadati</taxon>
        <taxon>Bacteroidota</taxon>
        <taxon>Cytophagia</taxon>
        <taxon>Cytophagales</taxon>
        <taxon>Leadbetterellaceae</taxon>
        <taxon>Emticicia</taxon>
    </lineage>
</organism>
<dbReference type="InterPro" id="IPR025345">
    <property type="entry name" value="DUF4249"/>
</dbReference>
<protein>
    <submittedName>
        <fullName evidence="1">DUF4249 domain-containing protein</fullName>
    </submittedName>
</protein>
<dbReference type="EMBL" id="JBHULC010000003">
    <property type="protein sequence ID" value="MFD2519678.1"/>
    <property type="molecule type" value="Genomic_DNA"/>
</dbReference>
<gene>
    <name evidence="1" type="ORF">ACFSR2_02210</name>
</gene>
<accession>A0ABW5J3H7</accession>
<comment type="caution">
    <text evidence="1">The sequence shown here is derived from an EMBL/GenBank/DDBJ whole genome shotgun (WGS) entry which is preliminary data.</text>
</comment>
<evidence type="ECO:0000313" key="1">
    <source>
        <dbReference type="EMBL" id="MFD2519678.1"/>
    </source>
</evidence>
<keyword evidence="2" id="KW-1185">Reference proteome</keyword>
<dbReference type="Pfam" id="PF14054">
    <property type="entry name" value="DUF4249"/>
    <property type="match status" value="1"/>
</dbReference>
<dbReference type="RefSeq" id="WP_340236477.1">
    <property type="nucleotide sequence ID" value="NZ_JBBEWC010000006.1"/>
</dbReference>
<proteinExistence type="predicted"/>
<sequence>MKKICLLLLILLFNGCKEREITIPLPYEGDKMVVYAILSPSEIVKVLVSKTYPPTGKEIYTEGINNAEVLLYENTILIEKLTYTANGIYISASNFKPKAGFSYSLKINSPTLPSITTNEEVIPDLPVVESYQFDEKMESGLNKGKPAKKFFLTLKDKNPGSDFFSVSLFAVRGVRKAQLTAFAIEQASGTDSPCFFLYSNQQVIMSDICFQGSIYYFKRGYELDPIFLKRNLGGEDIDKVEGQIRTLSKSYYEYSRTYYTAFELEQAFSPPYPRYSNIKGGYGIFAAYNETVLELSPD</sequence>
<dbReference type="Proteomes" id="UP001597510">
    <property type="component" value="Unassembled WGS sequence"/>
</dbReference>
<name>A0ABW5J3H7_9BACT</name>
<evidence type="ECO:0000313" key="2">
    <source>
        <dbReference type="Proteomes" id="UP001597510"/>
    </source>
</evidence>